<dbReference type="GO" id="GO:0016491">
    <property type="term" value="F:oxidoreductase activity"/>
    <property type="evidence" value="ECO:0007669"/>
    <property type="project" value="InterPro"/>
</dbReference>
<dbReference type="Pfam" id="PF11583">
    <property type="entry name" value="AurF"/>
    <property type="match status" value="1"/>
</dbReference>
<protein>
    <submittedName>
        <fullName evidence="1">p-aminobenzoate N-oxygenase AurF</fullName>
    </submittedName>
</protein>
<dbReference type="InterPro" id="IPR025859">
    <property type="entry name" value="AurF/CmlI"/>
</dbReference>
<accession>A0A0P9GMU8</accession>
<dbReference type="PATRIC" id="fig|381306.5.peg.2624"/>
<dbReference type="Gene3D" id="1.10.620.20">
    <property type="entry name" value="Ribonucleotide Reductase, subunit A"/>
    <property type="match status" value="1"/>
</dbReference>
<dbReference type="InterPro" id="IPR009078">
    <property type="entry name" value="Ferritin-like_SF"/>
</dbReference>
<dbReference type="InterPro" id="IPR012348">
    <property type="entry name" value="RNR-like"/>
</dbReference>
<dbReference type="EMBL" id="FMUN01000007">
    <property type="protein sequence ID" value="SCY53709.1"/>
    <property type="molecule type" value="Genomic_DNA"/>
</dbReference>
<dbReference type="SUPFAM" id="SSF47240">
    <property type="entry name" value="Ferritin-like"/>
    <property type="match status" value="1"/>
</dbReference>
<sequence length="295" mass="33595">MPSLPERLSSSSADYRDPLAQVSWETLDRELPWMPEEMVSLYGTPEWEALDPERRRLLGQYEFVAFLELGLWLEALFMQRIAVRAGRGPAGGLEDYTYQLHELREEAGHSLMFVELMRRSGLPALSDRLPRPRVATAFARLAPFDSAGFWATILIGEDVPDQVNRALYRDERLPQAVRDVVSVHMREEARHIAYARQRVGEKLDRMSPLRRRALAVLVRQVFRQFIEQCFYPPPGVYARAGLERPRALARRVRSSPHRARVVERCVAPTVDFLAAHGLDLGTPGAIGVRARRGAD</sequence>
<keyword evidence="2" id="KW-1185">Reference proteome</keyword>
<evidence type="ECO:0000313" key="1">
    <source>
        <dbReference type="EMBL" id="SCY53709.1"/>
    </source>
</evidence>
<name>A0A0P9GMU8_9GAMM</name>
<gene>
    <name evidence="1" type="ORF">SAMN05661077_2398</name>
</gene>
<organism evidence="1 2">
    <name type="scientific">Thiohalorhabdus denitrificans</name>
    <dbReference type="NCBI Taxonomy" id="381306"/>
    <lineage>
        <taxon>Bacteria</taxon>
        <taxon>Pseudomonadati</taxon>
        <taxon>Pseudomonadota</taxon>
        <taxon>Gammaproteobacteria</taxon>
        <taxon>Thiohalorhabdales</taxon>
        <taxon>Thiohalorhabdaceae</taxon>
        <taxon>Thiohalorhabdus</taxon>
    </lineage>
</organism>
<reference evidence="2" key="1">
    <citation type="submission" date="2016-10" db="EMBL/GenBank/DDBJ databases">
        <authorList>
            <person name="Varghese N."/>
        </authorList>
    </citation>
    <scope>NUCLEOTIDE SEQUENCE [LARGE SCALE GENOMIC DNA]</scope>
    <source>
        <strain evidence="2">HL 19</strain>
    </source>
</reference>
<proteinExistence type="predicted"/>
<evidence type="ECO:0000313" key="2">
    <source>
        <dbReference type="Proteomes" id="UP000183104"/>
    </source>
</evidence>
<dbReference type="Proteomes" id="UP000183104">
    <property type="component" value="Unassembled WGS sequence"/>
</dbReference>
<dbReference type="AlphaFoldDB" id="A0A0P9GMU8"/>
<dbReference type="STRING" id="381306.AN478_01350"/>